<evidence type="ECO:0000313" key="3">
    <source>
        <dbReference type="Proteomes" id="UP000029843"/>
    </source>
</evidence>
<protein>
    <recommendedName>
        <fullName evidence="4">Porin domain-containing protein</fullName>
    </recommendedName>
</protein>
<name>A0A099KXW6_COLPS</name>
<organism evidence="2 3">
    <name type="scientific">Colwellia psychrerythraea</name>
    <name type="common">Vibrio psychroerythus</name>
    <dbReference type="NCBI Taxonomy" id="28229"/>
    <lineage>
        <taxon>Bacteria</taxon>
        <taxon>Pseudomonadati</taxon>
        <taxon>Pseudomonadota</taxon>
        <taxon>Gammaproteobacteria</taxon>
        <taxon>Alteromonadales</taxon>
        <taxon>Colwelliaceae</taxon>
        <taxon>Colwellia</taxon>
    </lineage>
</organism>
<proteinExistence type="predicted"/>
<dbReference type="PATRIC" id="fig|28229.4.peg.229"/>
<dbReference type="OrthoDB" id="5758646at2"/>
<evidence type="ECO:0000313" key="2">
    <source>
        <dbReference type="EMBL" id="KGJ95456.1"/>
    </source>
</evidence>
<dbReference type="RefSeq" id="WP_033092019.1">
    <property type="nucleotide sequence ID" value="NZ_JQED01000003.1"/>
</dbReference>
<feature type="signal peptide" evidence="1">
    <location>
        <begin position="1"/>
        <end position="21"/>
    </location>
</feature>
<dbReference type="Pfam" id="PF16956">
    <property type="entry name" value="Porin_7"/>
    <property type="match status" value="1"/>
</dbReference>
<gene>
    <name evidence="2" type="ORF">ND2E_1238</name>
</gene>
<feature type="chain" id="PRO_5001957462" description="Porin domain-containing protein" evidence="1">
    <location>
        <begin position="22"/>
        <end position="307"/>
    </location>
</feature>
<dbReference type="Proteomes" id="UP000029843">
    <property type="component" value="Unassembled WGS sequence"/>
</dbReference>
<keyword evidence="1" id="KW-0732">Signal</keyword>
<accession>A0A099KXW6</accession>
<sequence length="307" mass="34973" precursor="true">MQKLSKLSALMTILLSNQVVAESYQSFTTLSYSHDSYFADAPEYGFYHKGDSDNFALSSIYYFDEKIALGPLNEFAYINTSSNVFASAVNQNRDGSSLIHGRDANYDSSINTFGIGGQWVVNSFIIGASYDYNESTGKWNDFNYDHNDSDLSFLIGYLFSDNFLISAGCEENFDNICGYTVSYNWQLKGTDYIGFSYNASDNFDINQLSSQYFFSLGKQSYLMIGGEYLHDNSDHLFSEDYWSINGSYYYDTKTSITAFFTEDDAYGVSANYFINQNYSVQTGYNSVINKKNRNEYEGYYFNVTAQF</sequence>
<comment type="caution">
    <text evidence="2">The sequence shown here is derived from an EMBL/GenBank/DDBJ whole genome shotgun (WGS) entry which is preliminary data.</text>
</comment>
<evidence type="ECO:0008006" key="4">
    <source>
        <dbReference type="Google" id="ProtNLM"/>
    </source>
</evidence>
<reference evidence="2 3" key="1">
    <citation type="submission" date="2014-08" db="EMBL/GenBank/DDBJ databases">
        <title>Genomic and Phenotypic Diversity of Colwellia psychrerythraea strains from Disparate Marine Basins.</title>
        <authorList>
            <person name="Techtmann S.M."/>
            <person name="Stelling S.C."/>
            <person name="Utturkar S.M."/>
            <person name="Alshibli N."/>
            <person name="Harris A."/>
            <person name="Brown S.D."/>
            <person name="Hazen T.C."/>
        </authorList>
    </citation>
    <scope>NUCLEOTIDE SEQUENCE [LARGE SCALE GENOMIC DNA]</scope>
    <source>
        <strain evidence="2 3">ND2E</strain>
    </source>
</reference>
<dbReference type="EMBL" id="JQED01000003">
    <property type="protein sequence ID" value="KGJ95456.1"/>
    <property type="molecule type" value="Genomic_DNA"/>
</dbReference>
<dbReference type="InterPro" id="IPR031593">
    <property type="entry name" value="Porin_7"/>
</dbReference>
<evidence type="ECO:0000256" key="1">
    <source>
        <dbReference type="SAM" id="SignalP"/>
    </source>
</evidence>
<dbReference type="AlphaFoldDB" id="A0A099KXW6"/>